<protein>
    <submittedName>
        <fullName evidence="1">Uncharacterized protein</fullName>
    </submittedName>
</protein>
<evidence type="ECO:0000313" key="2">
    <source>
        <dbReference type="Proteomes" id="UP000626109"/>
    </source>
</evidence>
<gene>
    <name evidence="1" type="ORF">PGLA2088_LOCUS12602</name>
</gene>
<reference evidence="1" key="1">
    <citation type="submission" date="2021-02" db="EMBL/GenBank/DDBJ databases">
        <authorList>
            <person name="Dougan E. K."/>
            <person name="Rhodes N."/>
            <person name="Thang M."/>
            <person name="Chan C."/>
        </authorList>
    </citation>
    <scope>NUCLEOTIDE SEQUENCE</scope>
</reference>
<name>A0A813IV78_POLGL</name>
<evidence type="ECO:0000313" key="1">
    <source>
        <dbReference type="EMBL" id="CAE8657107.1"/>
    </source>
</evidence>
<dbReference type="AlphaFoldDB" id="A0A813IV78"/>
<sequence>MFEVRFKVSLPVLPNPTAGLLPLRCYTRLRRIPFEDSLRRLSWPLRKDDTNKSRSVSNCLYSASERNISGNCGFMIDEIVFSVGMVFRVILGPGWCTAYCTIADCIGHANTTSHVVPVFVLPCGLEQKSLKGLQAKACDQVQ</sequence>
<dbReference type="Proteomes" id="UP000626109">
    <property type="component" value="Unassembled WGS sequence"/>
</dbReference>
<organism evidence="1 2">
    <name type="scientific">Polarella glacialis</name>
    <name type="common">Dinoflagellate</name>
    <dbReference type="NCBI Taxonomy" id="89957"/>
    <lineage>
        <taxon>Eukaryota</taxon>
        <taxon>Sar</taxon>
        <taxon>Alveolata</taxon>
        <taxon>Dinophyceae</taxon>
        <taxon>Suessiales</taxon>
        <taxon>Suessiaceae</taxon>
        <taxon>Polarella</taxon>
    </lineage>
</organism>
<accession>A0A813IV78</accession>
<dbReference type="EMBL" id="CAJNNW010014897">
    <property type="protein sequence ID" value="CAE8657107.1"/>
    <property type="molecule type" value="Genomic_DNA"/>
</dbReference>
<comment type="caution">
    <text evidence="1">The sequence shown here is derived from an EMBL/GenBank/DDBJ whole genome shotgun (WGS) entry which is preliminary data.</text>
</comment>
<proteinExistence type="predicted"/>